<dbReference type="Pfam" id="PF07731">
    <property type="entry name" value="Cu-oxidase_2"/>
    <property type="match status" value="1"/>
</dbReference>
<feature type="chain" id="PRO_5022694503" evidence="7">
    <location>
        <begin position="25"/>
        <end position="542"/>
    </location>
</feature>
<name>A0A5C3KKH4_COPMA</name>
<sequence length="542" mass="59718">MLSSPALLSLAFLAVALCFRSVDGQVLGPVDEMTISNMDASPDGRLRPVIAVNRQYPAPLIRARKGDNFRINVVNNLTDPTMLRQTSVHWHGIFQRQTAWADGPEGVTQCPVAQFGQSFQYAFSAGEEAGTYWYHSHFGTQYCDGLRGPIVIYDDNDPHQNLYQVDDENTVITLADWYHVQAPTLGTGPAQSNATLINGKGRRPGGPPTEIAVVNVEQTKTYRMRLISMSCDPDYTFSIDNHNLTIIEADGQSTEPYTVQQLRIFAGQRYSFVLNANQPNGSYWIRARPNLGFNMLNQFDSGGINSAILRYVDPSTPETDPTTSPHVNPVVFKEENLHALLSPAAPGGPNPAPEDIEKVDIDFGFGRVTPARWDINGSVWAAPDSPVMVQILNHVPPSEVVPKESIRILPRNKVVEVTIHGVGIAGPHPFHMHGHAFSVVKSANSSILNYDNPVRRDVVETGLNGNTTIIRFTTDNPGPWFFHCHIEFHLVGGLGMVFVERPDEIETNSPPPPSWSQLCETYDNLPAEATSVQIVPPIVTTL</sequence>
<feature type="domain" description="Plastocyanin-like" evidence="10">
    <location>
        <begin position="35"/>
        <end position="156"/>
    </location>
</feature>
<feature type="domain" description="Plastocyanin-like" evidence="8">
    <location>
        <begin position="168"/>
        <end position="312"/>
    </location>
</feature>
<protein>
    <submittedName>
        <fullName evidence="11">Laccase 9</fullName>
    </submittedName>
</protein>
<evidence type="ECO:0000256" key="5">
    <source>
        <dbReference type="ARBA" id="ARBA00023157"/>
    </source>
</evidence>
<dbReference type="SUPFAM" id="SSF49503">
    <property type="entry name" value="Cupredoxins"/>
    <property type="match status" value="3"/>
</dbReference>
<keyword evidence="7" id="KW-0732">Signal</keyword>
<dbReference type="PANTHER" id="PTHR11709">
    <property type="entry name" value="MULTI-COPPER OXIDASE"/>
    <property type="match status" value="1"/>
</dbReference>
<evidence type="ECO:0000256" key="2">
    <source>
        <dbReference type="ARBA" id="ARBA00022723"/>
    </source>
</evidence>
<dbReference type="InterPro" id="IPR008972">
    <property type="entry name" value="Cupredoxin"/>
</dbReference>
<evidence type="ECO:0000256" key="3">
    <source>
        <dbReference type="ARBA" id="ARBA00023002"/>
    </source>
</evidence>
<evidence type="ECO:0000256" key="6">
    <source>
        <dbReference type="ARBA" id="ARBA00023180"/>
    </source>
</evidence>
<proteinExistence type="inferred from homology"/>
<keyword evidence="12" id="KW-1185">Reference proteome</keyword>
<evidence type="ECO:0000313" key="12">
    <source>
        <dbReference type="Proteomes" id="UP000307440"/>
    </source>
</evidence>
<keyword evidence="5" id="KW-1015">Disulfide bond</keyword>
<dbReference type="PROSITE" id="PS00080">
    <property type="entry name" value="MULTICOPPER_OXIDASE2"/>
    <property type="match status" value="1"/>
</dbReference>
<dbReference type="InterPro" id="IPR001117">
    <property type="entry name" value="Cu-oxidase_2nd"/>
</dbReference>
<dbReference type="EMBL" id="ML210286">
    <property type="protein sequence ID" value="TFK20851.1"/>
    <property type="molecule type" value="Genomic_DNA"/>
</dbReference>
<gene>
    <name evidence="11" type="ORF">FA15DRAFT_646500</name>
</gene>
<evidence type="ECO:0000256" key="1">
    <source>
        <dbReference type="ARBA" id="ARBA00010609"/>
    </source>
</evidence>
<dbReference type="CDD" id="cd13903">
    <property type="entry name" value="CuRO_3_Tv-LCC_like"/>
    <property type="match status" value="1"/>
</dbReference>
<evidence type="ECO:0000256" key="7">
    <source>
        <dbReference type="SAM" id="SignalP"/>
    </source>
</evidence>
<dbReference type="Gene3D" id="2.60.40.420">
    <property type="entry name" value="Cupredoxins - blue copper proteins"/>
    <property type="match status" value="3"/>
</dbReference>
<accession>A0A5C3KKH4</accession>
<keyword evidence="2" id="KW-0479">Metal-binding</keyword>
<evidence type="ECO:0000259" key="8">
    <source>
        <dbReference type="Pfam" id="PF00394"/>
    </source>
</evidence>
<feature type="signal peptide" evidence="7">
    <location>
        <begin position="1"/>
        <end position="24"/>
    </location>
</feature>
<dbReference type="FunFam" id="2.60.40.420:FF:000045">
    <property type="entry name" value="Laccase 2"/>
    <property type="match status" value="1"/>
</dbReference>
<evidence type="ECO:0000313" key="11">
    <source>
        <dbReference type="EMBL" id="TFK20851.1"/>
    </source>
</evidence>
<dbReference type="InterPro" id="IPR002355">
    <property type="entry name" value="Cu_oxidase_Cu_BS"/>
</dbReference>
<dbReference type="PROSITE" id="PS00079">
    <property type="entry name" value="MULTICOPPER_OXIDASE1"/>
    <property type="match status" value="2"/>
</dbReference>
<comment type="similarity">
    <text evidence="1">Belongs to the multicopper oxidase family.</text>
</comment>
<dbReference type="Proteomes" id="UP000307440">
    <property type="component" value="Unassembled WGS sequence"/>
</dbReference>
<keyword evidence="4" id="KW-0186">Copper</keyword>
<dbReference type="Pfam" id="PF07732">
    <property type="entry name" value="Cu-oxidase_3"/>
    <property type="match status" value="1"/>
</dbReference>
<dbReference type="InterPro" id="IPR045087">
    <property type="entry name" value="Cu-oxidase_fam"/>
</dbReference>
<evidence type="ECO:0000259" key="10">
    <source>
        <dbReference type="Pfam" id="PF07732"/>
    </source>
</evidence>
<dbReference type="InterPro" id="IPR011707">
    <property type="entry name" value="Cu-oxidase-like_N"/>
</dbReference>
<dbReference type="InterPro" id="IPR011706">
    <property type="entry name" value="Cu-oxidase_C"/>
</dbReference>
<dbReference type="GO" id="GO:0005507">
    <property type="term" value="F:copper ion binding"/>
    <property type="evidence" value="ECO:0007669"/>
    <property type="project" value="InterPro"/>
</dbReference>
<evidence type="ECO:0000256" key="4">
    <source>
        <dbReference type="ARBA" id="ARBA00023008"/>
    </source>
</evidence>
<dbReference type="Pfam" id="PF00394">
    <property type="entry name" value="Cu-oxidase"/>
    <property type="match status" value="1"/>
</dbReference>
<feature type="domain" description="Plastocyanin-like" evidence="9">
    <location>
        <begin position="400"/>
        <end position="503"/>
    </location>
</feature>
<reference evidence="11 12" key="1">
    <citation type="journal article" date="2019" name="Nat. Ecol. Evol.">
        <title>Megaphylogeny resolves global patterns of mushroom evolution.</title>
        <authorList>
            <person name="Varga T."/>
            <person name="Krizsan K."/>
            <person name="Foldi C."/>
            <person name="Dima B."/>
            <person name="Sanchez-Garcia M."/>
            <person name="Sanchez-Ramirez S."/>
            <person name="Szollosi G.J."/>
            <person name="Szarkandi J.G."/>
            <person name="Papp V."/>
            <person name="Albert L."/>
            <person name="Andreopoulos W."/>
            <person name="Angelini C."/>
            <person name="Antonin V."/>
            <person name="Barry K.W."/>
            <person name="Bougher N.L."/>
            <person name="Buchanan P."/>
            <person name="Buyck B."/>
            <person name="Bense V."/>
            <person name="Catcheside P."/>
            <person name="Chovatia M."/>
            <person name="Cooper J."/>
            <person name="Damon W."/>
            <person name="Desjardin D."/>
            <person name="Finy P."/>
            <person name="Geml J."/>
            <person name="Haridas S."/>
            <person name="Hughes K."/>
            <person name="Justo A."/>
            <person name="Karasinski D."/>
            <person name="Kautmanova I."/>
            <person name="Kiss B."/>
            <person name="Kocsube S."/>
            <person name="Kotiranta H."/>
            <person name="LaButti K.M."/>
            <person name="Lechner B.E."/>
            <person name="Liimatainen K."/>
            <person name="Lipzen A."/>
            <person name="Lukacs Z."/>
            <person name="Mihaltcheva S."/>
            <person name="Morgado L.N."/>
            <person name="Niskanen T."/>
            <person name="Noordeloos M.E."/>
            <person name="Ohm R.A."/>
            <person name="Ortiz-Santana B."/>
            <person name="Ovrebo C."/>
            <person name="Racz N."/>
            <person name="Riley R."/>
            <person name="Savchenko A."/>
            <person name="Shiryaev A."/>
            <person name="Soop K."/>
            <person name="Spirin V."/>
            <person name="Szebenyi C."/>
            <person name="Tomsovsky M."/>
            <person name="Tulloss R.E."/>
            <person name="Uehling J."/>
            <person name="Grigoriev I.V."/>
            <person name="Vagvolgyi C."/>
            <person name="Papp T."/>
            <person name="Martin F.M."/>
            <person name="Miettinen O."/>
            <person name="Hibbett D.S."/>
            <person name="Nagy L.G."/>
        </authorList>
    </citation>
    <scope>NUCLEOTIDE SEQUENCE [LARGE SCALE GENOMIC DNA]</scope>
    <source>
        <strain evidence="11 12">CBS 121175</strain>
    </source>
</reference>
<dbReference type="PANTHER" id="PTHR11709:SF511">
    <property type="entry name" value="LACCASE"/>
    <property type="match status" value="1"/>
</dbReference>
<dbReference type="OrthoDB" id="2121828at2759"/>
<organism evidence="11 12">
    <name type="scientific">Coprinopsis marcescibilis</name>
    <name type="common">Agaric fungus</name>
    <name type="synonym">Psathyrella marcescibilis</name>
    <dbReference type="NCBI Taxonomy" id="230819"/>
    <lineage>
        <taxon>Eukaryota</taxon>
        <taxon>Fungi</taxon>
        <taxon>Dikarya</taxon>
        <taxon>Basidiomycota</taxon>
        <taxon>Agaricomycotina</taxon>
        <taxon>Agaricomycetes</taxon>
        <taxon>Agaricomycetidae</taxon>
        <taxon>Agaricales</taxon>
        <taxon>Agaricineae</taxon>
        <taxon>Psathyrellaceae</taxon>
        <taxon>Coprinopsis</taxon>
    </lineage>
</organism>
<dbReference type="InterPro" id="IPR033138">
    <property type="entry name" value="Cu_oxidase_CS"/>
</dbReference>
<dbReference type="STRING" id="230819.A0A5C3KKH4"/>
<keyword evidence="3" id="KW-0560">Oxidoreductase</keyword>
<keyword evidence="6" id="KW-0325">Glycoprotein</keyword>
<evidence type="ECO:0000259" key="9">
    <source>
        <dbReference type="Pfam" id="PF07731"/>
    </source>
</evidence>
<dbReference type="AlphaFoldDB" id="A0A5C3KKH4"/>
<dbReference type="GO" id="GO:0016491">
    <property type="term" value="F:oxidoreductase activity"/>
    <property type="evidence" value="ECO:0007669"/>
    <property type="project" value="UniProtKB-KW"/>
</dbReference>